<feature type="region of interest" description="Disordered" evidence="1">
    <location>
        <begin position="1"/>
        <end position="42"/>
    </location>
</feature>
<evidence type="ECO:0000313" key="2">
    <source>
        <dbReference type="EMBL" id="JAD16845.1"/>
    </source>
</evidence>
<protein>
    <submittedName>
        <fullName evidence="2">Uncharacterized protein</fullName>
    </submittedName>
</protein>
<feature type="compositionally biased region" description="Basic and acidic residues" evidence="1">
    <location>
        <begin position="9"/>
        <end position="24"/>
    </location>
</feature>
<evidence type="ECO:0000256" key="1">
    <source>
        <dbReference type="SAM" id="MobiDB-lite"/>
    </source>
</evidence>
<accession>A0A0A8XVY8</accession>
<organism evidence="2">
    <name type="scientific">Arundo donax</name>
    <name type="common">Giant reed</name>
    <name type="synonym">Donax arundinaceus</name>
    <dbReference type="NCBI Taxonomy" id="35708"/>
    <lineage>
        <taxon>Eukaryota</taxon>
        <taxon>Viridiplantae</taxon>
        <taxon>Streptophyta</taxon>
        <taxon>Embryophyta</taxon>
        <taxon>Tracheophyta</taxon>
        <taxon>Spermatophyta</taxon>
        <taxon>Magnoliopsida</taxon>
        <taxon>Liliopsida</taxon>
        <taxon>Poales</taxon>
        <taxon>Poaceae</taxon>
        <taxon>PACMAD clade</taxon>
        <taxon>Arundinoideae</taxon>
        <taxon>Arundineae</taxon>
        <taxon>Arundo</taxon>
    </lineage>
</organism>
<reference evidence="2" key="1">
    <citation type="submission" date="2014-09" db="EMBL/GenBank/DDBJ databases">
        <authorList>
            <person name="Magalhaes I.L.F."/>
            <person name="Oliveira U."/>
            <person name="Santos F.R."/>
            <person name="Vidigal T.H.D.A."/>
            <person name="Brescovit A.D."/>
            <person name="Santos A.J."/>
        </authorList>
    </citation>
    <scope>NUCLEOTIDE SEQUENCE</scope>
    <source>
        <tissue evidence="2">Shoot tissue taken approximately 20 cm above the soil surface</tissue>
    </source>
</reference>
<reference evidence="2" key="2">
    <citation type="journal article" date="2015" name="Data Brief">
        <title>Shoot transcriptome of the giant reed, Arundo donax.</title>
        <authorList>
            <person name="Barrero R.A."/>
            <person name="Guerrero F.D."/>
            <person name="Moolhuijzen P."/>
            <person name="Goolsby J.A."/>
            <person name="Tidwell J."/>
            <person name="Bellgard S.E."/>
            <person name="Bellgard M.I."/>
        </authorList>
    </citation>
    <scope>NUCLEOTIDE SEQUENCE</scope>
    <source>
        <tissue evidence="2">Shoot tissue taken approximately 20 cm above the soil surface</tissue>
    </source>
</reference>
<dbReference type="EMBL" id="GBRH01281050">
    <property type="protein sequence ID" value="JAD16845.1"/>
    <property type="molecule type" value="Transcribed_RNA"/>
</dbReference>
<feature type="compositionally biased region" description="Polar residues" evidence="1">
    <location>
        <begin position="27"/>
        <end position="42"/>
    </location>
</feature>
<name>A0A0A8XVY8_ARUDO</name>
<proteinExistence type="predicted"/>
<sequence length="42" mass="4805">MLARHSKHSRDSYLHPPDQRETKKTPRSVSLPLSTMHCSTTS</sequence>
<dbReference type="AlphaFoldDB" id="A0A0A8XVY8"/>